<keyword evidence="5 10" id="KW-0680">Restriction system</keyword>
<dbReference type="SUPFAM" id="SSF52540">
    <property type="entry name" value="P-loop containing nucleoside triphosphate hydrolases"/>
    <property type="match status" value="2"/>
</dbReference>
<dbReference type="Proteomes" id="UP001160625">
    <property type="component" value="Unassembled WGS sequence"/>
</dbReference>
<evidence type="ECO:0000256" key="9">
    <source>
        <dbReference type="ARBA" id="ARBA00023125"/>
    </source>
</evidence>
<protein>
    <recommendedName>
        <fullName evidence="10">Type I restriction enzyme endonuclease subunit</fullName>
        <shortName evidence="10">R protein</shortName>
        <ecNumber evidence="10">3.1.21.3</ecNumber>
    </recommendedName>
</protein>
<dbReference type="InterPro" id="IPR004473">
    <property type="entry name" value="Restrct_endonuc_typeI_HsdR"/>
</dbReference>
<keyword evidence="6 12" id="KW-0255">Endonuclease</keyword>
<evidence type="ECO:0000256" key="8">
    <source>
        <dbReference type="ARBA" id="ARBA00022840"/>
    </source>
</evidence>
<dbReference type="Gene3D" id="3.90.1570.50">
    <property type="match status" value="1"/>
</dbReference>
<dbReference type="InterPro" id="IPR040980">
    <property type="entry name" value="SWI2_SNF2"/>
</dbReference>
<keyword evidence="7 10" id="KW-0378">Hydrolase</keyword>
<dbReference type="InterPro" id="IPR021810">
    <property type="entry name" value="T1RH-like_C"/>
</dbReference>
<evidence type="ECO:0000256" key="2">
    <source>
        <dbReference type="ARBA" id="ARBA00008598"/>
    </source>
</evidence>
<dbReference type="InterPro" id="IPR051268">
    <property type="entry name" value="Type-I_R_enzyme_R_subunit"/>
</dbReference>
<comment type="function">
    <text evidence="10">Subunit R is required for both nuclease and ATPase activities, but not for modification.</text>
</comment>
<dbReference type="Pfam" id="PF11867">
    <property type="entry name" value="T1RH-like_C"/>
    <property type="match status" value="1"/>
</dbReference>
<evidence type="ECO:0000256" key="10">
    <source>
        <dbReference type="RuleBase" id="RU364115"/>
    </source>
</evidence>
<comment type="caution">
    <text evidence="12">The sequence shown here is derived from an EMBL/GenBank/DDBJ whole genome shotgun (WGS) entry which is preliminary data.</text>
</comment>
<dbReference type="PANTHER" id="PTHR30195:SF15">
    <property type="entry name" value="TYPE I RESTRICTION ENZYME HINDI ENDONUCLEASE SUBUNIT"/>
    <property type="match status" value="1"/>
</dbReference>
<dbReference type="InterPro" id="IPR055180">
    <property type="entry name" value="HsdR_RecA-like_helicase_dom_2"/>
</dbReference>
<dbReference type="CDD" id="cd18030">
    <property type="entry name" value="DEXHc_RE_I_HsdR"/>
    <property type="match status" value="1"/>
</dbReference>
<dbReference type="InterPro" id="IPR007409">
    <property type="entry name" value="Restrct_endonuc_type1_HsdR_N"/>
</dbReference>
<accession>A0ABT6N3Y9</accession>
<dbReference type="CDD" id="cd22332">
    <property type="entry name" value="HsdR_N"/>
    <property type="match status" value="1"/>
</dbReference>
<evidence type="ECO:0000256" key="7">
    <source>
        <dbReference type="ARBA" id="ARBA00022801"/>
    </source>
</evidence>
<comment type="subunit">
    <text evidence="10">The type I restriction/modification system is composed of three polypeptides R, M and S.</text>
</comment>
<feature type="domain" description="Helicase ATP-binding" evidence="11">
    <location>
        <begin position="300"/>
        <end position="522"/>
    </location>
</feature>
<dbReference type="PANTHER" id="PTHR30195">
    <property type="entry name" value="TYPE I SITE-SPECIFIC DEOXYRIBONUCLEASE PROTEIN SUBUNIT M AND R"/>
    <property type="match status" value="1"/>
</dbReference>
<dbReference type="EC" id="3.1.21.3" evidence="10"/>
<comment type="catalytic activity">
    <reaction evidence="1 10">
        <text>Endonucleolytic cleavage of DNA to give random double-stranded fragments with terminal 5'-phosphates, ATP is simultaneously hydrolyzed.</text>
        <dbReference type="EC" id="3.1.21.3"/>
    </reaction>
</comment>
<keyword evidence="4 10" id="KW-0547">Nucleotide-binding</keyword>
<dbReference type="SMART" id="SM00487">
    <property type="entry name" value="DEXDc"/>
    <property type="match status" value="1"/>
</dbReference>
<sequence length="1093" mass="120228">MKFAESHVEEAALEWLAECGWATANGFLIGPDGSEPERASYSDVVLADRLAAAIERLNPALAADERASVIAKVLQAESPSPIEENRRLHRYLVEGVPIEVRRSDGSIGGEQALLIDMEDPLANDWLAVNQFTVIENKANRRPDVVLFVNGLPLGVIELKNPGDENATLDGAFNQLQTYREQIPSLFRTNAALVISDGLAARVGSLTADRERFMPWRTIDGEDIEPKGSPELQTVLKGVFDPARFLTVIRDFTLFADTGETTIKIMAGYHQFHAALRAVEATVRALPGVEVGKFAPKPRPGAFPMTAPQGGSVRENPRGYGLPVAENHPPGDKRIGVIWHTQGSGKSLLMAFYAGLIVKHPVMANPTLVVLTDRNDLDDQLFATFGMARDLLRQTPQQAADRADLRRLLDRQSGGVIFTTLQKFAPEGGGEIDALTIRRNVIVIADEAHRSQYGLRAKVSKEGDVSYGFAKYMRDALPNASFIGFTGTPVEAQDVNTRAVFGDYIDVYDIARAVEDGATVPIYYESRLARIELDEDEKPKIDAEVADLTEEEADSEQERLKRRWASVEAVVGSDKRLEMVADDLVRHFGARIEALDGKAMIVCMSRRICVALYDAIVKLRPEWHSDDDESGAVKVVMTGAASDPAAWQKHIGKRPKARRELIAKRAKDAADSLKLVIVRDMWLTGFDAPSMHTMYIDKPMKGHGLMQAIARVNRVFRDKPAGLVVDYIGIAQNLKSALGQYSGGDREQTGIDEAQAVRVMQEKYEVVRSMFRPDQPGGFDYRPVLSSEATSGKRLAIMAGSMNWILELHQADAAEATTDEAKKAAHRRYPDAVIALSKAFALASASEGAAVIRDEVGFFQAIRAALAKSTATSGKRSAADREMAIQQIVSRAVVSTDIIDIMRAAGIESPDISILSDAFLAEVRDNPQKNLAIEALRKLIKGEVKARSKANVTQSRAFTERLESAIARYHANALTTAEVLDELIRLAKEIREARQRGEESGLNDEEVAFYDALAENESAREAMGEPALRLIAHELVVTVKSNVTIDWTQRTSARANIRRLVKRLLRKYGYPPDLQDEAVLGVLQQAEALARDWA</sequence>
<comment type="similarity">
    <text evidence="2 10">Belongs to the HsdR family.</text>
</comment>
<dbReference type="RefSeq" id="WP_281044746.1">
    <property type="nucleotide sequence ID" value="NZ_JARYGZ010000001.1"/>
</dbReference>
<dbReference type="GO" id="GO:0009035">
    <property type="term" value="F:type I site-specific deoxyribonuclease activity"/>
    <property type="evidence" value="ECO:0007669"/>
    <property type="project" value="UniProtKB-EC"/>
</dbReference>
<evidence type="ECO:0000313" key="12">
    <source>
        <dbReference type="EMBL" id="MDH7639483.1"/>
    </source>
</evidence>
<gene>
    <name evidence="12" type="ORF">QGN17_12150</name>
</gene>
<evidence type="ECO:0000256" key="6">
    <source>
        <dbReference type="ARBA" id="ARBA00022759"/>
    </source>
</evidence>
<evidence type="ECO:0000259" key="11">
    <source>
        <dbReference type="SMART" id="SM00487"/>
    </source>
</evidence>
<dbReference type="InterPro" id="IPR027417">
    <property type="entry name" value="P-loop_NTPase"/>
</dbReference>
<keyword evidence="8 10" id="KW-0067">ATP-binding</keyword>
<proteinExistence type="inferred from homology"/>
<dbReference type="EMBL" id="JARYGZ010000001">
    <property type="protein sequence ID" value="MDH7639483.1"/>
    <property type="molecule type" value="Genomic_DNA"/>
</dbReference>
<evidence type="ECO:0000256" key="3">
    <source>
        <dbReference type="ARBA" id="ARBA00022722"/>
    </source>
</evidence>
<dbReference type="Gene3D" id="3.40.50.300">
    <property type="entry name" value="P-loop containing nucleotide triphosphate hydrolases"/>
    <property type="match status" value="2"/>
</dbReference>
<dbReference type="Pfam" id="PF18766">
    <property type="entry name" value="SWI2_SNF2"/>
    <property type="match status" value="1"/>
</dbReference>
<dbReference type="CDD" id="cd18800">
    <property type="entry name" value="SF2_C_EcoR124I-like"/>
    <property type="match status" value="1"/>
</dbReference>
<keyword evidence="3" id="KW-0540">Nuclease</keyword>
<dbReference type="Pfam" id="PF04313">
    <property type="entry name" value="HSDR_N"/>
    <property type="match status" value="1"/>
</dbReference>
<dbReference type="Pfam" id="PF22679">
    <property type="entry name" value="T1R_D3-like"/>
    <property type="match status" value="1"/>
</dbReference>
<dbReference type="NCBIfam" id="TIGR00348">
    <property type="entry name" value="hsdR"/>
    <property type="match status" value="1"/>
</dbReference>
<keyword evidence="9 10" id="KW-0238">DNA-binding</keyword>
<dbReference type="InterPro" id="IPR014001">
    <property type="entry name" value="Helicase_ATP-bd"/>
</dbReference>
<evidence type="ECO:0000313" key="13">
    <source>
        <dbReference type="Proteomes" id="UP001160625"/>
    </source>
</evidence>
<reference evidence="12" key="1">
    <citation type="submission" date="2023-04" db="EMBL/GenBank/DDBJ databases">
        <title>Sphingomonas sp. MAHUQ-71 isolated from rice field.</title>
        <authorList>
            <person name="Huq M.A."/>
        </authorList>
    </citation>
    <scope>NUCLEOTIDE SEQUENCE</scope>
    <source>
        <strain evidence="12">MAHUQ-71</strain>
    </source>
</reference>
<evidence type="ECO:0000256" key="5">
    <source>
        <dbReference type="ARBA" id="ARBA00022747"/>
    </source>
</evidence>
<organism evidence="12 13">
    <name type="scientific">Sphingomonas oryzagri</name>
    <dbReference type="NCBI Taxonomy" id="3042314"/>
    <lineage>
        <taxon>Bacteria</taxon>
        <taxon>Pseudomonadati</taxon>
        <taxon>Pseudomonadota</taxon>
        <taxon>Alphaproteobacteria</taxon>
        <taxon>Sphingomonadales</taxon>
        <taxon>Sphingomonadaceae</taxon>
        <taxon>Sphingomonas</taxon>
    </lineage>
</organism>
<evidence type="ECO:0000256" key="4">
    <source>
        <dbReference type="ARBA" id="ARBA00022741"/>
    </source>
</evidence>
<keyword evidence="13" id="KW-1185">Reference proteome</keyword>
<name>A0ABT6N3Y9_9SPHN</name>
<evidence type="ECO:0000256" key="1">
    <source>
        <dbReference type="ARBA" id="ARBA00000851"/>
    </source>
</evidence>